<reference evidence="3" key="1">
    <citation type="submission" date="2015-01" db="EMBL/GenBank/DDBJ databases">
        <authorList>
            <person name="MANFREDI Pablo"/>
        </authorList>
    </citation>
    <scope>NUCLEOTIDE SEQUENCE [LARGE SCALE GENOMIC DNA]</scope>
    <source>
        <strain evidence="3">Cc11</strain>
    </source>
</reference>
<evidence type="ECO:0000313" key="3">
    <source>
        <dbReference type="Proteomes" id="UP000039370"/>
    </source>
</evidence>
<name>A0A0B7I879_9FLAO</name>
<evidence type="ECO:0000256" key="1">
    <source>
        <dbReference type="SAM" id="SignalP"/>
    </source>
</evidence>
<evidence type="ECO:0008006" key="4">
    <source>
        <dbReference type="Google" id="ProtNLM"/>
    </source>
</evidence>
<proteinExistence type="predicted"/>
<feature type="chain" id="PRO_5002116457" description="Alpha-L-fucosidase" evidence="1">
    <location>
        <begin position="26"/>
        <end position="83"/>
    </location>
</feature>
<feature type="signal peptide" evidence="1">
    <location>
        <begin position="1"/>
        <end position="25"/>
    </location>
</feature>
<protein>
    <recommendedName>
        <fullName evidence="4">Alpha-L-fucosidase</fullName>
    </recommendedName>
</protein>
<dbReference type="Proteomes" id="UP000039370">
    <property type="component" value="Unassembled WGS sequence"/>
</dbReference>
<organism evidence="2 3">
    <name type="scientific">Capnocytophaga canimorsus</name>
    <dbReference type="NCBI Taxonomy" id="28188"/>
    <lineage>
        <taxon>Bacteria</taxon>
        <taxon>Pseudomonadati</taxon>
        <taxon>Bacteroidota</taxon>
        <taxon>Flavobacteriia</taxon>
        <taxon>Flavobacteriales</taxon>
        <taxon>Flavobacteriaceae</taxon>
        <taxon>Capnocytophaga</taxon>
    </lineage>
</organism>
<keyword evidence="1" id="KW-0732">Signal</keyword>
<gene>
    <name evidence="2" type="ORF">CCAN11_1630015</name>
</gene>
<dbReference type="EMBL" id="CDOK01000072">
    <property type="protein sequence ID" value="CEN48161.1"/>
    <property type="molecule type" value="Genomic_DNA"/>
</dbReference>
<accession>A0A0B7I879</accession>
<dbReference type="AlphaFoldDB" id="A0A0B7I879"/>
<evidence type="ECO:0000313" key="2">
    <source>
        <dbReference type="EMBL" id="CEN48161.1"/>
    </source>
</evidence>
<sequence length="83" mass="9598">MMKLFTKQSKKILFLLLFVGALGYAQQKKVHNTIKIEENDSKEVIIEKASRVVPNQNQWEALSNEYIAFVHFGPKHLYPYGMG</sequence>